<name>A0A2K2DV08_BRADI</name>
<dbReference type="AlphaFoldDB" id="A0A2K2DV08"/>
<dbReference type="Gramene" id="PNT78119">
    <property type="protein sequence ID" value="PNT78119"/>
    <property type="gene ID" value="BRADI_1g73873v3"/>
</dbReference>
<evidence type="ECO:0000313" key="4">
    <source>
        <dbReference type="Proteomes" id="UP000008810"/>
    </source>
</evidence>
<feature type="non-terminal residue" evidence="2">
    <location>
        <position position="463"/>
    </location>
</feature>
<reference evidence="3" key="3">
    <citation type="submission" date="2018-08" db="UniProtKB">
        <authorList>
            <consortium name="EnsemblPlants"/>
        </authorList>
    </citation>
    <scope>IDENTIFICATION</scope>
    <source>
        <strain evidence="3">cv. Bd21</strain>
    </source>
</reference>
<dbReference type="Pfam" id="PF07762">
    <property type="entry name" value="DUF1618"/>
    <property type="match status" value="1"/>
</dbReference>
<dbReference type="InterPro" id="IPR011676">
    <property type="entry name" value="DUF1618"/>
</dbReference>
<protein>
    <recommendedName>
        <fullName evidence="1">DUF1618 domain-containing protein</fullName>
    </recommendedName>
</protein>
<dbReference type="EnsemblPlants" id="PNT78119">
    <property type="protein sequence ID" value="PNT78119"/>
    <property type="gene ID" value="BRADI_1g73873v3"/>
</dbReference>
<dbReference type="FunCoup" id="A0A2K2DV08">
    <property type="interactions" value="322"/>
</dbReference>
<dbReference type="EMBL" id="CM000880">
    <property type="protein sequence ID" value="PNT78119.1"/>
    <property type="molecule type" value="Genomic_DNA"/>
</dbReference>
<accession>A0A2K2DV08</accession>
<dbReference type="STRING" id="15368.A0A2K2DV08"/>
<evidence type="ECO:0000259" key="1">
    <source>
        <dbReference type="Pfam" id="PF07762"/>
    </source>
</evidence>
<reference evidence="2" key="2">
    <citation type="submission" date="2017-06" db="EMBL/GenBank/DDBJ databases">
        <title>WGS assembly of Brachypodium distachyon.</title>
        <authorList>
            <consortium name="The International Brachypodium Initiative"/>
            <person name="Lucas S."/>
            <person name="Harmon-Smith M."/>
            <person name="Lail K."/>
            <person name="Tice H."/>
            <person name="Grimwood J."/>
            <person name="Bruce D."/>
            <person name="Barry K."/>
            <person name="Shu S."/>
            <person name="Lindquist E."/>
            <person name="Wang M."/>
            <person name="Pitluck S."/>
            <person name="Vogel J.P."/>
            <person name="Garvin D.F."/>
            <person name="Mockler T.C."/>
            <person name="Schmutz J."/>
            <person name="Rokhsar D."/>
            <person name="Bevan M.W."/>
        </authorList>
    </citation>
    <scope>NUCLEOTIDE SEQUENCE</scope>
    <source>
        <strain evidence="2">Bd21</strain>
    </source>
</reference>
<proteinExistence type="predicted"/>
<evidence type="ECO:0000313" key="3">
    <source>
        <dbReference type="EnsemblPlants" id="PNT78119"/>
    </source>
</evidence>
<dbReference type="OrthoDB" id="683851at2759"/>
<organism evidence="2">
    <name type="scientific">Brachypodium distachyon</name>
    <name type="common">Purple false brome</name>
    <name type="synonym">Trachynia distachya</name>
    <dbReference type="NCBI Taxonomy" id="15368"/>
    <lineage>
        <taxon>Eukaryota</taxon>
        <taxon>Viridiplantae</taxon>
        <taxon>Streptophyta</taxon>
        <taxon>Embryophyta</taxon>
        <taxon>Tracheophyta</taxon>
        <taxon>Spermatophyta</taxon>
        <taxon>Magnoliopsida</taxon>
        <taxon>Liliopsida</taxon>
        <taxon>Poales</taxon>
        <taxon>Poaceae</taxon>
        <taxon>BOP clade</taxon>
        <taxon>Pooideae</taxon>
        <taxon>Stipodae</taxon>
        <taxon>Brachypodieae</taxon>
        <taxon>Brachypodium</taxon>
    </lineage>
</organism>
<dbReference type="PANTHER" id="PTHR33074:SF122">
    <property type="entry name" value="DUF1618 DOMAIN-CONTAINING PROTEIN"/>
    <property type="match status" value="1"/>
</dbReference>
<dbReference type="Proteomes" id="UP000008810">
    <property type="component" value="Chromosome 1"/>
</dbReference>
<feature type="domain" description="DUF1618" evidence="1">
    <location>
        <begin position="221"/>
        <end position="398"/>
    </location>
</feature>
<reference evidence="2 3" key="1">
    <citation type="journal article" date="2010" name="Nature">
        <title>Genome sequencing and analysis of the model grass Brachypodium distachyon.</title>
        <authorList>
            <consortium name="International Brachypodium Initiative"/>
        </authorList>
    </citation>
    <scope>NUCLEOTIDE SEQUENCE [LARGE SCALE GENOMIC DNA]</scope>
    <source>
        <strain evidence="2 3">Bd21</strain>
    </source>
</reference>
<sequence length="463" mass="52327">MEGSFLASSFRPPDFAVHDGSSRYPAWVLLDTKAYFAVRNNATTAEALTSTGHAVKVTFCLADPPGISHFCVHGPGFQRDDFKIEPLLLFSAKGLVLLRFSFTVGPRSTGKNPHLAEYFVYRAGRGSKPSLKPIPPAPPRTISSIRVCLLPFDDDDEEFLLADLAMTQLHSDYNLHVYSSKTDKWTTTPLRLEIPLGAGQDDLPSPLHDKVIMLGGGFVGWVDLWRGIVRCNVFEEKPVLSFIPIPMLELNEQRIGDARPVRDVTCCDGFIKFVELEHRFKTIVPYSDKKPPKMTKDLDSVDIIYDSELLVGNDDIRVDPNEFTMVADGWKLRTCYRHTSWDHWRKAHSVDIDDIWVDKAEHIMVLPQLWDAKARRSTLRNLYSAYPTLGVDADNVVYLVSKVRFDDKNGWMIGVDLGKKTVEMLVPVSSERLGYFKPDFHSCAFSDYLNATPRSFVEEVTYA</sequence>
<dbReference type="PANTHER" id="PTHR33074">
    <property type="entry name" value="EXPRESSED PROTEIN-RELATED"/>
    <property type="match status" value="1"/>
</dbReference>
<evidence type="ECO:0000313" key="2">
    <source>
        <dbReference type="EMBL" id="PNT78119.1"/>
    </source>
</evidence>
<keyword evidence="4" id="KW-1185">Reference proteome</keyword>
<dbReference type="InParanoid" id="A0A2K2DV08"/>
<gene>
    <name evidence="2" type="ORF">BRADI_1g73873v3</name>
</gene>